<proteinExistence type="inferred from homology"/>
<reference evidence="3 4" key="1">
    <citation type="submission" date="2024-09" db="EMBL/GenBank/DDBJ databases">
        <authorList>
            <person name="Sun Q."/>
            <person name="Mori K."/>
        </authorList>
    </citation>
    <scope>NUCLEOTIDE SEQUENCE [LARGE SCALE GENOMIC DNA]</scope>
    <source>
        <strain evidence="3 4">CCM 7609</strain>
    </source>
</reference>
<dbReference type="Proteomes" id="UP001589575">
    <property type="component" value="Unassembled WGS sequence"/>
</dbReference>
<name>A0ABV5G381_9MICC</name>
<dbReference type="Pfam" id="PF00106">
    <property type="entry name" value="adh_short"/>
    <property type="match status" value="1"/>
</dbReference>
<dbReference type="EC" id="1.1.1.-" evidence="3"/>
<dbReference type="InterPro" id="IPR020904">
    <property type="entry name" value="Sc_DH/Rdtase_CS"/>
</dbReference>
<evidence type="ECO:0000313" key="4">
    <source>
        <dbReference type="Proteomes" id="UP001589575"/>
    </source>
</evidence>
<dbReference type="InterPro" id="IPR002347">
    <property type="entry name" value="SDR_fam"/>
</dbReference>
<dbReference type="SUPFAM" id="SSF51735">
    <property type="entry name" value="NAD(P)-binding Rossmann-fold domains"/>
    <property type="match status" value="1"/>
</dbReference>
<comment type="caution">
    <text evidence="3">The sequence shown here is derived from an EMBL/GenBank/DDBJ whole genome shotgun (WGS) entry which is preliminary data.</text>
</comment>
<dbReference type="InterPro" id="IPR050259">
    <property type="entry name" value="SDR"/>
</dbReference>
<dbReference type="PANTHER" id="PTHR42879:SF2">
    <property type="entry name" value="3-OXOACYL-[ACYL-CARRIER-PROTEIN] REDUCTASE FABG"/>
    <property type="match status" value="1"/>
</dbReference>
<dbReference type="PROSITE" id="PS00061">
    <property type="entry name" value="ADH_SHORT"/>
    <property type="match status" value="1"/>
</dbReference>
<dbReference type="EMBL" id="JBHMFI010000001">
    <property type="protein sequence ID" value="MFB9073391.1"/>
    <property type="molecule type" value="Genomic_DNA"/>
</dbReference>
<sequence length="270" mass="27945">MGILDGKVAVVTGASRGIGAEIAATFAREGATVVVTARSTSESPGRLDGTLDETVTKIEAAGGTALAVAADLTKPEERERIVKTATEHFGKVDILVNNAALTYFTPLTDISLKRVGLMFEIQVQAPLHLSQLVLPGMRERGAGWIVNISSLEAEDPQMPPSRFNAKGTTSAYGMCKAALERITSGLAAEGYNHGVAVTALRPGGLVPTPGIVFHGVISADDPNAESPEVMAGAALLLAGPEALQLTGEVYESTSLVQANGRQLTEGANLA</sequence>
<keyword evidence="3" id="KW-0560">Oxidoreductase</keyword>
<dbReference type="Gene3D" id="3.40.50.720">
    <property type="entry name" value="NAD(P)-binding Rossmann-like Domain"/>
    <property type="match status" value="1"/>
</dbReference>
<comment type="similarity">
    <text evidence="1 2">Belongs to the short-chain dehydrogenases/reductases (SDR) family.</text>
</comment>
<organism evidence="3 4">
    <name type="scientific">Citricoccus parietis</name>
    <dbReference type="NCBI Taxonomy" id="592307"/>
    <lineage>
        <taxon>Bacteria</taxon>
        <taxon>Bacillati</taxon>
        <taxon>Actinomycetota</taxon>
        <taxon>Actinomycetes</taxon>
        <taxon>Micrococcales</taxon>
        <taxon>Micrococcaceae</taxon>
        <taxon>Citricoccus</taxon>
    </lineage>
</organism>
<dbReference type="RefSeq" id="WP_378042869.1">
    <property type="nucleotide sequence ID" value="NZ_JBHLWH010000042.1"/>
</dbReference>
<dbReference type="PANTHER" id="PTHR42879">
    <property type="entry name" value="3-OXOACYL-(ACYL-CARRIER-PROTEIN) REDUCTASE"/>
    <property type="match status" value="1"/>
</dbReference>
<keyword evidence="4" id="KW-1185">Reference proteome</keyword>
<dbReference type="InterPro" id="IPR036291">
    <property type="entry name" value="NAD(P)-bd_dom_sf"/>
</dbReference>
<evidence type="ECO:0000313" key="3">
    <source>
        <dbReference type="EMBL" id="MFB9073391.1"/>
    </source>
</evidence>
<protein>
    <submittedName>
        <fullName evidence="3">SDR family NAD(P)-dependent oxidoreductase</fullName>
        <ecNumber evidence="3">1.1.1.-</ecNumber>
    </submittedName>
</protein>
<dbReference type="PRINTS" id="PR00080">
    <property type="entry name" value="SDRFAMILY"/>
</dbReference>
<evidence type="ECO:0000256" key="2">
    <source>
        <dbReference type="RuleBase" id="RU000363"/>
    </source>
</evidence>
<dbReference type="GO" id="GO:0016491">
    <property type="term" value="F:oxidoreductase activity"/>
    <property type="evidence" value="ECO:0007669"/>
    <property type="project" value="UniProtKB-KW"/>
</dbReference>
<accession>A0ABV5G381</accession>
<dbReference type="PRINTS" id="PR00081">
    <property type="entry name" value="GDHRDH"/>
</dbReference>
<evidence type="ECO:0000256" key="1">
    <source>
        <dbReference type="ARBA" id="ARBA00006484"/>
    </source>
</evidence>
<gene>
    <name evidence="3" type="ORF">ACFFX0_20185</name>
</gene>